<keyword evidence="2" id="KW-1185">Reference proteome</keyword>
<organism evidence="1 2">
    <name type="scientific">Paenibacillus algorifonticola</name>
    <dbReference type="NCBI Taxonomy" id="684063"/>
    <lineage>
        <taxon>Bacteria</taxon>
        <taxon>Bacillati</taxon>
        <taxon>Bacillota</taxon>
        <taxon>Bacilli</taxon>
        <taxon>Bacillales</taxon>
        <taxon>Paenibacillaceae</taxon>
        <taxon>Paenibacillus</taxon>
    </lineage>
</organism>
<protein>
    <submittedName>
        <fullName evidence="1">Uncharacterized protein</fullName>
    </submittedName>
</protein>
<gene>
    <name evidence="1" type="ORF">SAMN04487969_101491</name>
</gene>
<evidence type="ECO:0000313" key="2">
    <source>
        <dbReference type="Proteomes" id="UP000183410"/>
    </source>
</evidence>
<dbReference type="AlphaFoldDB" id="A0A1I1YEC5"/>
<evidence type="ECO:0000313" key="1">
    <source>
        <dbReference type="EMBL" id="SFE17916.1"/>
    </source>
</evidence>
<reference evidence="2" key="1">
    <citation type="submission" date="2016-10" db="EMBL/GenBank/DDBJ databases">
        <authorList>
            <person name="Varghese N."/>
            <person name="Submissions S."/>
        </authorList>
    </citation>
    <scope>NUCLEOTIDE SEQUENCE [LARGE SCALE GENOMIC DNA]</scope>
    <source>
        <strain evidence="2">CGMCC 1.10223</strain>
    </source>
</reference>
<proteinExistence type="predicted"/>
<sequence length="40" mass="4634">MWKEYKLILSFGKITCQAKAQVDLFASLIMHSLPLILLRL</sequence>
<dbReference type="Proteomes" id="UP000183410">
    <property type="component" value="Unassembled WGS sequence"/>
</dbReference>
<name>A0A1I1YEC5_9BACL</name>
<dbReference type="EMBL" id="FONN01000001">
    <property type="protein sequence ID" value="SFE17916.1"/>
    <property type="molecule type" value="Genomic_DNA"/>
</dbReference>
<accession>A0A1I1YEC5</accession>